<evidence type="ECO:0000313" key="2">
    <source>
        <dbReference type="EMBL" id="SOD60864.1"/>
    </source>
</evidence>
<feature type="transmembrane region" description="Helical" evidence="1">
    <location>
        <begin position="15"/>
        <end position="39"/>
    </location>
</feature>
<keyword evidence="1" id="KW-0812">Transmembrane</keyword>
<name>A0A286DQP1_9GAMM</name>
<dbReference type="EMBL" id="OCMY01000002">
    <property type="protein sequence ID" value="SOD60864.1"/>
    <property type="molecule type" value="Genomic_DNA"/>
</dbReference>
<accession>A0A286DQP1</accession>
<proteinExistence type="predicted"/>
<dbReference type="Proteomes" id="UP000219271">
    <property type="component" value="Unassembled WGS sequence"/>
</dbReference>
<sequence>MNNQFKDINEKSNSISAFLSGLYCVICFFVLAVVFRYVLTYLYTNELYVSSGDIYKNIFNELRGRHWRKHSLLDYEKNR</sequence>
<keyword evidence="1" id="KW-0472">Membrane</keyword>
<reference evidence="3" key="1">
    <citation type="submission" date="2017-09" db="EMBL/GenBank/DDBJ databases">
        <authorList>
            <person name="Varghese N."/>
            <person name="Submissions S."/>
        </authorList>
    </citation>
    <scope>NUCLEOTIDE SEQUENCE [LARGE SCALE GENOMIC DNA]</scope>
    <source>
        <strain evidence="3">JKS000234</strain>
    </source>
</reference>
<dbReference type="AlphaFoldDB" id="A0A286DQP1"/>
<keyword evidence="3" id="KW-1185">Reference proteome</keyword>
<keyword evidence="1" id="KW-1133">Transmembrane helix</keyword>
<organism evidence="2 3">
    <name type="scientific">Candidatus Pantoea floridensis</name>
    <dbReference type="NCBI Taxonomy" id="1938870"/>
    <lineage>
        <taxon>Bacteria</taxon>
        <taxon>Pseudomonadati</taxon>
        <taxon>Pseudomonadota</taxon>
        <taxon>Gammaproteobacteria</taxon>
        <taxon>Enterobacterales</taxon>
        <taxon>Erwiniaceae</taxon>
        <taxon>Pantoea</taxon>
    </lineage>
</organism>
<evidence type="ECO:0000313" key="3">
    <source>
        <dbReference type="Proteomes" id="UP000219271"/>
    </source>
</evidence>
<gene>
    <name evidence="2" type="ORF">SAMN06273570_4880</name>
</gene>
<evidence type="ECO:0000256" key="1">
    <source>
        <dbReference type="SAM" id="Phobius"/>
    </source>
</evidence>
<protein>
    <submittedName>
        <fullName evidence="2">Uncharacterized protein</fullName>
    </submittedName>
</protein>